<dbReference type="InterPro" id="IPR036291">
    <property type="entry name" value="NAD(P)-bd_dom_sf"/>
</dbReference>
<dbReference type="SUPFAM" id="SSF51735">
    <property type="entry name" value="NAD(P)-binding Rossmann-fold domains"/>
    <property type="match status" value="1"/>
</dbReference>
<protein>
    <submittedName>
        <fullName evidence="2">Oxidoreductase</fullName>
    </submittedName>
</protein>
<reference evidence="2" key="1">
    <citation type="submission" date="2020-10" db="EMBL/GenBank/DDBJ databases">
        <authorList>
            <person name="Castelo-Branco R."/>
            <person name="Eusebio N."/>
            <person name="Adriana R."/>
            <person name="Vieira A."/>
            <person name="Brugerolle De Fraissinette N."/>
            <person name="Rezende De Castro R."/>
            <person name="Schneider M.P."/>
            <person name="Vasconcelos V."/>
            <person name="Leao P.N."/>
        </authorList>
    </citation>
    <scope>NUCLEOTIDE SEQUENCE</scope>
    <source>
        <strain evidence="2">LEGE 11480</strain>
    </source>
</reference>
<accession>A0A928VRM2</accession>
<organism evidence="2 3">
    <name type="scientific">Romeriopsis navalis LEGE 11480</name>
    <dbReference type="NCBI Taxonomy" id="2777977"/>
    <lineage>
        <taxon>Bacteria</taxon>
        <taxon>Bacillati</taxon>
        <taxon>Cyanobacteriota</taxon>
        <taxon>Cyanophyceae</taxon>
        <taxon>Leptolyngbyales</taxon>
        <taxon>Leptolyngbyaceae</taxon>
        <taxon>Romeriopsis</taxon>
        <taxon>Romeriopsis navalis</taxon>
    </lineage>
</organism>
<dbReference type="RefSeq" id="WP_264326112.1">
    <property type="nucleotide sequence ID" value="NZ_JADEXQ010000058.1"/>
</dbReference>
<gene>
    <name evidence="2" type="ORF">IQ266_16225</name>
</gene>
<evidence type="ECO:0000313" key="3">
    <source>
        <dbReference type="Proteomes" id="UP000625316"/>
    </source>
</evidence>
<dbReference type="EMBL" id="JADEXQ010000058">
    <property type="protein sequence ID" value="MBE9031282.1"/>
    <property type="molecule type" value="Genomic_DNA"/>
</dbReference>
<sequence length="327" mass="34920">METFQALILNNPDELFAAELQSLPITALPEGEVLVQVGYSSLNYKDALAVTNMALVVRQFPIVPGIDLAGVVQESHDERFKPGDRVFATGWGLGEKYWGGFAQYARLKADWLMPLPDGLDEQQTMQIGTAGFTAMLCVMALEKQGVTPASGEILVTGATGGVGSYAIVLLAKLGYQVVAATGRAAQLGDYLKSLGAVRIITRLEPTKRPLAQPEWAGAIDCVGSQTLATVLSQIHYGGSVATCGLAGGGDLSTSVYPFILRGVNLLGIDSVMQPLSQRELAWSRLAALMTDDRWQVMQSRVVRLDQVLEISPQLLAGTSHGRTVVAC</sequence>
<feature type="domain" description="Enoyl reductase (ER)" evidence="1">
    <location>
        <begin position="10"/>
        <end position="325"/>
    </location>
</feature>
<dbReference type="PANTHER" id="PTHR43677">
    <property type="entry name" value="SHORT-CHAIN DEHYDROGENASE/REDUCTASE"/>
    <property type="match status" value="1"/>
</dbReference>
<dbReference type="InterPro" id="IPR014188">
    <property type="entry name" value="Acrylyl-CoA_reductase_AcuI"/>
</dbReference>
<dbReference type="PANTHER" id="PTHR43677:SF1">
    <property type="entry name" value="ACRYLYL-COA REDUCTASE ACUI-RELATED"/>
    <property type="match status" value="1"/>
</dbReference>
<dbReference type="InterPro" id="IPR013154">
    <property type="entry name" value="ADH-like_N"/>
</dbReference>
<proteinExistence type="predicted"/>
<dbReference type="Pfam" id="PF08240">
    <property type="entry name" value="ADH_N"/>
    <property type="match status" value="1"/>
</dbReference>
<name>A0A928VRM2_9CYAN</name>
<dbReference type="CDD" id="cd08288">
    <property type="entry name" value="MDR_yhdh"/>
    <property type="match status" value="1"/>
</dbReference>
<keyword evidence="3" id="KW-1185">Reference proteome</keyword>
<dbReference type="GO" id="GO:0043957">
    <property type="term" value="F:acryloyl-CoA reductase (NADPH) activity"/>
    <property type="evidence" value="ECO:0007669"/>
    <property type="project" value="TreeGrafter"/>
</dbReference>
<evidence type="ECO:0000259" key="1">
    <source>
        <dbReference type="SMART" id="SM00829"/>
    </source>
</evidence>
<dbReference type="Gene3D" id="3.40.50.720">
    <property type="entry name" value="NAD(P)-binding Rossmann-like Domain"/>
    <property type="match status" value="1"/>
</dbReference>
<dbReference type="SUPFAM" id="SSF50129">
    <property type="entry name" value="GroES-like"/>
    <property type="match status" value="1"/>
</dbReference>
<dbReference type="NCBIfam" id="TIGR02823">
    <property type="entry name" value="oxido_YhdH"/>
    <property type="match status" value="1"/>
</dbReference>
<dbReference type="SMART" id="SM00829">
    <property type="entry name" value="PKS_ER"/>
    <property type="match status" value="1"/>
</dbReference>
<dbReference type="Pfam" id="PF00107">
    <property type="entry name" value="ADH_zinc_N"/>
    <property type="match status" value="1"/>
</dbReference>
<dbReference type="InterPro" id="IPR020843">
    <property type="entry name" value="ER"/>
</dbReference>
<dbReference type="Gene3D" id="3.90.180.10">
    <property type="entry name" value="Medium-chain alcohol dehydrogenases, catalytic domain"/>
    <property type="match status" value="1"/>
</dbReference>
<comment type="caution">
    <text evidence="2">The sequence shown here is derived from an EMBL/GenBank/DDBJ whole genome shotgun (WGS) entry which is preliminary data.</text>
</comment>
<dbReference type="AlphaFoldDB" id="A0A928VRM2"/>
<evidence type="ECO:0000313" key="2">
    <source>
        <dbReference type="EMBL" id="MBE9031282.1"/>
    </source>
</evidence>
<dbReference type="InterPro" id="IPR011032">
    <property type="entry name" value="GroES-like_sf"/>
</dbReference>
<dbReference type="InterPro" id="IPR051397">
    <property type="entry name" value="Zn-ADH-like_protein"/>
</dbReference>
<dbReference type="Proteomes" id="UP000625316">
    <property type="component" value="Unassembled WGS sequence"/>
</dbReference>
<dbReference type="InterPro" id="IPR013149">
    <property type="entry name" value="ADH-like_C"/>
</dbReference>